<reference evidence="3" key="3">
    <citation type="submission" date="2025-04" db="UniProtKB">
        <authorList>
            <consortium name="RefSeq"/>
        </authorList>
    </citation>
    <scope>IDENTIFICATION</scope>
    <source>
        <strain evidence="3">CBS 304.34</strain>
    </source>
</reference>
<organism evidence="1">
    <name type="scientific">Mytilinidion resinicola</name>
    <dbReference type="NCBI Taxonomy" id="574789"/>
    <lineage>
        <taxon>Eukaryota</taxon>
        <taxon>Fungi</taxon>
        <taxon>Dikarya</taxon>
        <taxon>Ascomycota</taxon>
        <taxon>Pezizomycotina</taxon>
        <taxon>Dothideomycetes</taxon>
        <taxon>Pleosporomycetidae</taxon>
        <taxon>Mytilinidiales</taxon>
        <taxon>Mytilinidiaceae</taxon>
        <taxon>Mytilinidion</taxon>
    </lineage>
</organism>
<dbReference type="EMBL" id="MU003692">
    <property type="protein sequence ID" value="KAF2817804.1"/>
    <property type="molecule type" value="Genomic_DNA"/>
</dbReference>
<sequence length="197" mass="21976">MAVKSRTTYFNDPRLLDITLRLQGKHGQMDFHAHKINLSLENLAGSRPKSSRRTGLYPLSHLFRERTSLLPPLHLVGIVKTAEKYGVAPLQLQAVQAFETAASALLNTIKDAKESDWESCDNMRRFWSLVHDAYKSKMGRTQSLSAAVRSQSLRDGYILPGLRSESVGADMGLSWSASIRRDEGHAEVLILPGKLFS</sequence>
<gene>
    <name evidence="1 3" type="ORF">BDZ99DRAFT_470757</name>
</gene>
<reference evidence="1 3" key="1">
    <citation type="journal article" date="2020" name="Stud. Mycol.">
        <title>101 Dothideomycetes genomes: a test case for predicting lifestyles and emergence of pathogens.</title>
        <authorList>
            <person name="Haridas S."/>
            <person name="Albert R."/>
            <person name="Binder M."/>
            <person name="Bloem J."/>
            <person name="Labutti K."/>
            <person name="Salamov A."/>
            <person name="Andreopoulos B."/>
            <person name="Baker S."/>
            <person name="Barry K."/>
            <person name="Bills G."/>
            <person name="Bluhm B."/>
            <person name="Cannon C."/>
            <person name="Castanera R."/>
            <person name="Culley D."/>
            <person name="Daum C."/>
            <person name="Ezra D."/>
            <person name="Gonzalez J."/>
            <person name="Henrissat B."/>
            <person name="Kuo A."/>
            <person name="Liang C."/>
            <person name="Lipzen A."/>
            <person name="Lutzoni F."/>
            <person name="Magnuson J."/>
            <person name="Mondo S."/>
            <person name="Nolan M."/>
            <person name="Ohm R."/>
            <person name="Pangilinan J."/>
            <person name="Park H.-J."/>
            <person name="Ramirez L."/>
            <person name="Alfaro M."/>
            <person name="Sun H."/>
            <person name="Tritt A."/>
            <person name="Yoshinaga Y."/>
            <person name="Zwiers L.-H."/>
            <person name="Turgeon B."/>
            <person name="Goodwin S."/>
            <person name="Spatafora J."/>
            <person name="Crous P."/>
            <person name="Grigoriev I."/>
        </authorList>
    </citation>
    <scope>NUCLEOTIDE SEQUENCE</scope>
    <source>
        <strain evidence="1 3">CBS 304.34</strain>
    </source>
</reference>
<evidence type="ECO:0000313" key="2">
    <source>
        <dbReference type="Proteomes" id="UP000504636"/>
    </source>
</evidence>
<dbReference type="RefSeq" id="XP_033584768.1">
    <property type="nucleotide sequence ID" value="XM_033721650.1"/>
</dbReference>
<dbReference type="AlphaFoldDB" id="A0A6A6ZBW2"/>
<keyword evidence="2" id="KW-1185">Reference proteome</keyword>
<reference evidence="3" key="2">
    <citation type="submission" date="2020-04" db="EMBL/GenBank/DDBJ databases">
        <authorList>
            <consortium name="NCBI Genome Project"/>
        </authorList>
    </citation>
    <scope>NUCLEOTIDE SEQUENCE</scope>
    <source>
        <strain evidence="3">CBS 304.34</strain>
    </source>
</reference>
<dbReference type="Proteomes" id="UP000504636">
    <property type="component" value="Unplaced"/>
</dbReference>
<protein>
    <submittedName>
        <fullName evidence="1 3">Uncharacterized protein</fullName>
    </submittedName>
</protein>
<accession>A0A6A6ZBW2</accession>
<evidence type="ECO:0000313" key="1">
    <source>
        <dbReference type="EMBL" id="KAF2817804.1"/>
    </source>
</evidence>
<proteinExistence type="predicted"/>
<dbReference type="GeneID" id="54462543"/>
<name>A0A6A6ZBW2_9PEZI</name>
<evidence type="ECO:0000313" key="3">
    <source>
        <dbReference type="RefSeq" id="XP_033584768.1"/>
    </source>
</evidence>